<reference evidence="4 5" key="1">
    <citation type="submission" date="2016-11" db="EMBL/GenBank/DDBJ databases">
        <title>Paenibacillus species isolates.</title>
        <authorList>
            <person name="Beno S.M."/>
        </authorList>
    </citation>
    <scope>NUCLEOTIDE SEQUENCE [LARGE SCALE GENOMIC DNA]</scope>
    <source>
        <strain evidence="4 5">FSL F4-0100</strain>
    </source>
</reference>
<dbReference type="EMBL" id="MRTF01000002">
    <property type="protein sequence ID" value="OME94952.1"/>
    <property type="molecule type" value="Genomic_DNA"/>
</dbReference>
<dbReference type="InterPro" id="IPR050555">
    <property type="entry name" value="Bact_Solute-Bind_Prot2"/>
</dbReference>
<dbReference type="Gene3D" id="3.40.50.2300">
    <property type="match status" value="2"/>
</dbReference>
<dbReference type="RefSeq" id="WP_076321772.1">
    <property type="nucleotide sequence ID" value="NZ_MRTF01000002.1"/>
</dbReference>
<proteinExistence type="inferred from homology"/>
<dbReference type="InterPro" id="IPR025997">
    <property type="entry name" value="SBP_2_dom"/>
</dbReference>
<organism evidence="4 5">
    <name type="scientific">Paenibacillus lautus</name>
    <name type="common">Bacillus lautus</name>
    <dbReference type="NCBI Taxonomy" id="1401"/>
    <lineage>
        <taxon>Bacteria</taxon>
        <taxon>Bacillati</taxon>
        <taxon>Bacillota</taxon>
        <taxon>Bacilli</taxon>
        <taxon>Bacillales</taxon>
        <taxon>Paenibacillaceae</taxon>
        <taxon>Paenibacillus</taxon>
    </lineage>
</organism>
<dbReference type="STRING" id="1401.BK123_07615"/>
<dbReference type="PROSITE" id="PS51257">
    <property type="entry name" value="PROKAR_LIPOPROTEIN"/>
    <property type="match status" value="1"/>
</dbReference>
<evidence type="ECO:0000259" key="3">
    <source>
        <dbReference type="Pfam" id="PF13407"/>
    </source>
</evidence>
<dbReference type="SUPFAM" id="SSF53822">
    <property type="entry name" value="Periplasmic binding protein-like I"/>
    <property type="match status" value="1"/>
</dbReference>
<protein>
    <submittedName>
        <fullName evidence="4">LacI family transcriptional regulator</fullName>
    </submittedName>
</protein>
<dbReference type="GO" id="GO:0030288">
    <property type="term" value="C:outer membrane-bounded periplasmic space"/>
    <property type="evidence" value="ECO:0007669"/>
    <property type="project" value="TreeGrafter"/>
</dbReference>
<comment type="subcellular location">
    <subcellularLocation>
        <location evidence="1">Cell envelope</location>
    </subcellularLocation>
</comment>
<evidence type="ECO:0000313" key="4">
    <source>
        <dbReference type="EMBL" id="OME94952.1"/>
    </source>
</evidence>
<dbReference type="OrthoDB" id="6196975at2"/>
<evidence type="ECO:0000256" key="1">
    <source>
        <dbReference type="ARBA" id="ARBA00004196"/>
    </source>
</evidence>
<comment type="similarity">
    <text evidence="2">Belongs to the bacterial solute-binding protein 2 family.</text>
</comment>
<feature type="domain" description="Periplasmic binding protein" evidence="3">
    <location>
        <begin position="49"/>
        <end position="301"/>
    </location>
</feature>
<dbReference type="Pfam" id="PF13407">
    <property type="entry name" value="Peripla_BP_4"/>
    <property type="match status" value="1"/>
</dbReference>
<evidence type="ECO:0000313" key="5">
    <source>
        <dbReference type="Proteomes" id="UP000187074"/>
    </source>
</evidence>
<evidence type="ECO:0000256" key="2">
    <source>
        <dbReference type="ARBA" id="ARBA00007639"/>
    </source>
</evidence>
<dbReference type="AlphaFoldDB" id="A0A1R1B5V6"/>
<gene>
    <name evidence="4" type="ORF">BK123_07615</name>
</gene>
<dbReference type="Proteomes" id="UP000187074">
    <property type="component" value="Unassembled WGS sequence"/>
</dbReference>
<comment type="caution">
    <text evidence="4">The sequence shown here is derived from an EMBL/GenBank/DDBJ whole genome shotgun (WGS) entry which is preliminary data.</text>
</comment>
<dbReference type="PANTHER" id="PTHR30036:SF7">
    <property type="entry name" value="ABC TRANSPORTER PERIPLASMIC-BINDING PROTEIN YPHF"/>
    <property type="match status" value="1"/>
</dbReference>
<dbReference type="InterPro" id="IPR028082">
    <property type="entry name" value="Peripla_BP_I"/>
</dbReference>
<dbReference type="PANTHER" id="PTHR30036">
    <property type="entry name" value="D-XYLOSE-BINDING PERIPLASMIC PROTEIN"/>
    <property type="match status" value="1"/>
</dbReference>
<dbReference type="GO" id="GO:0030246">
    <property type="term" value="F:carbohydrate binding"/>
    <property type="evidence" value="ECO:0007669"/>
    <property type="project" value="TreeGrafter"/>
</dbReference>
<sequence length="333" mass="35790">MIRIHRVVRIPVVPKGCLVVLILSLILLTSCSSGATMDENETELRHIALVAPIHAEEQGDAIRLGAEAAAKENGLVLDYIPLEPSDDEAEQLQAALKVLEKGSSAILIDPASEAVLQKLGDQASAADVPVISLNDERMTTGVLSAIAINNEVAGRKAGEQLADLLEGRGVIAILRSDREDPDLMAREEGAKSVLSEMSGIQIADGAACGKREDACWQAAKQLLDRESVDGILALDIQASLGAAKEVARRKVQGKIKIVTFGSDLEQLQLLQDGILHKLVVQNGFSTGYLGVEQAVKVLDGSKYDKPIVLETKVIDADNMFWMDNQKVLFPFVK</sequence>
<accession>A0A1R1B5V6</accession>
<name>A0A1R1B5V6_PAELA</name>